<name>A0AA42B209_PAPNU</name>
<evidence type="ECO:0000313" key="5">
    <source>
        <dbReference type="Proteomes" id="UP001177140"/>
    </source>
</evidence>
<reference evidence="4" key="1">
    <citation type="submission" date="2022-03" db="EMBL/GenBank/DDBJ databases">
        <title>A functionally conserved STORR gene fusion in Papaver species that diverged 16.8 million years ago.</title>
        <authorList>
            <person name="Catania T."/>
        </authorList>
    </citation>
    <scope>NUCLEOTIDE SEQUENCE</scope>
    <source>
        <strain evidence="4">S-191538</strain>
    </source>
</reference>
<proteinExistence type="predicted"/>
<sequence length="370" mass="38764">MNFLFTFQLQLGPACCKAIAGLSEACLSDVFSSVGGWGLGIPFNPQFPNILKGHCASIPGGKTSPQPAPVASAVTMGTAVSQALAPTQQHSIQIPGLIPPLLPYNPDIEKCWSTLVDIEGCKAEIMNFLFTFQLQLGPACCKAIIGLSETCLPAVFSSSWGWGRGITFNPRYPNIVNGYCVSITSVSITNGKTSPTVEPPTTSVASAVTIDTAESQALAPAQLDTMQISGLFPPLLPYNPIIQKCWSTLVEIEGCKAEILNFLFTFQLQLGPACCKAITNLDETCLPAVFSSGWGRGGVPFFLQSPKIIKGYCASITGGKTSPPAPSAAHMSPPSPPSPQVQQGAPKPAPIEPPTTSIPAIISSPPPPVI</sequence>
<dbReference type="EMBL" id="JAJJMA010293136">
    <property type="protein sequence ID" value="MCL7047461.1"/>
    <property type="molecule type" value="Genomic_DNA"/>
</dbReference>
<protein>
    <recommendedName>
        <fullName evidence="3">Prolamin-like domain-containing protein</fullName>
    </recommendedName>
</protein>
<keyword evidence="5" id="KW-1185">Reference proteome</keyword>
<feature type="compositionally biased region" description="Low complexity" evidence="2">
    <location>
        <begin position="354"/>
        <end position="363"/>
    </location>
</feature>
<dbReference type="AlphaFoldDB" id="A0AA42B209"/>
<dbReference type="Proteomes" id="UP001177140">
    <property type="component" value="Unassembled WGS sequence"/>
</dbReference>
<dbReference type="PANTHER" id="PTHR31181">
    <property type="entry name" value="EGG CELL-SECRETED PROTEIN 1.4"/>
    <property type="match status" value="1"/>
</dbReference>
<evidence type="ECO:0000313" key="4">
    <source>
        <dbReference type="EMBL" id="MCL7047461.1"/>
    </source>
</evidence>
<dbReference type="GO" id="GO:0031982">
    <property type="term" value="C:vesicle"/>
    <property type="evidence" value="ECO:0007669"/>
    <property type="project" value="TreeGrafter"/>
</dbReference>
<evidence type="ECO:0000259" key="3">
    <source>
        <dbReference type="Pfam" id="PF05617"/>
    </source>
</evidence>
<accession>A0AA42B209</accession>
<dbReference type="PANTHER" id="PTHR31181:SF67">
    <property type="entry name" value="PROLAMIN-LIKE PROTEIN (DUF1278)"/>
    <property type="match status" value="1"/>
</dbReference>
<evidence type="ECO:0000256" key="1">
    <source>
        <dbReference type="ARBA" id="ARBA00022729"/>
    </source>
</evidence>
<dbReference type="InterPro" id="IPR008502">
    <property type="entry name" value="Prolamin-like"/>
</dbReference>
<feature type="region of interest" description="Disordered" evidence="2">
    <location>
        <begin position="321"/>
        <end position="370"/>
    </location>
</feature>
<organism evidence="4 5">
    <name type="scientific">Papaver nudicaule</name>
    <name type="common">Iceland poppy</name>
    <dbReference type="NCBI Taxonomy" id="74823"/>
    <lineage>
        <taxon>Eukaryota</taxon>
        <taxon>Viridiplantae</taxon>
        <taxon>Streptophyta</taxon>
        <taxon>Embryophyta</taxon>
        <taxon>Tracheophyta</taxon>
        <taxon>Spermatophyta</taxon>
        <taxon>Magnoliopsida</taxon>
        <taxon>Ranunculales</taxon>
        <taxon>Papaveraceae</taxon>
        <taxon>Papaveroideae</taxon>
        <taxon>Papaver</taxon>
    </lineage>
</organism>
<dbReference type="Pfam" id="PF05617">
    <property type="entry name" value="Prolamin_like"/>
    <property type="match status" value="2"/>
</dbReference>
<dbReference type="GO" id="GO:0005576">
    <property type="term" value="C:extracellular region"/>
    <property type="evidence" value="ECO:0007669"/>
    <property type="project" value="TreeGrafter"/>
</dbReference>
<comment type="caution">
    <text evidence="4">The sequence shown here is derived from an EMBL/GenBank/DDBJ whole genome shotgun (WGS) entry which is preliminary data.</text>
</comment>
<dbReference type="GO" id="GO:0009567">
    <property type="term" value="P:double fertilization forming a zygote and endosperm"/>
    <property type="evidence" value="ECO:0007669"/>
    <property type="project" value="TreeGrafter"/>
</dbReference>
<dbReference type="GO" id="GO:2000008">
    <property type="term" value="P:regulation of protein localization to cell surface"/>
    <property type="evidence" value="ECO:0007669"/>
    <property type="project" value="TreeGrafter"/>
</dbReference>
<gene>
    <name evidence="4" type="ORF">MKW94_000342</name>
</gene>
<evidence type="ECO:0000256" key="2">
    <source>
        <dbReference type="SAM" id="MobiDB-lite"/>
    </source>
</evidence>
<feature type="domain" description="Prolamin-like" evidence="3">
    <location>
        <begin position="244"/>
        <end position="313"/>
    </location>
</feature>
<keyword evidence="1" id="KW-0732">Signal</keyword>
<feature type="domain" description="Prolamin-like" evidence="3">
    <location>
        <begin position="110"/>
        <end position="180"/>
    </location>
</feature>
<dbReference type="GO" id="GO:0080155">
    <property type="term" value="P:regulation of double fertilization forming a zygote and endosperm"/>
    <property type="evidence" value="ECO:0007669"/>
    <property type="project" value="TreeGrafter"/>
</dbReference>